<accession>A0A6A6UQ88</accession>
<dbReference type="PANTHER" id="PTHR38886">
    <property type="entry name" value="SESA DOMAIN-CONTAINING PROTEIN"/>
    <property type="match status" value="1"/>
</dbReference>
<sequence length="563" mass="61967">MTSSVSIGDAILLSQIAYKIGRALSSGRKSAPSEFLETQDLLNTLENVLKLVARELPKQDVSAEPDDQEESKGKLSENDTILLSDMLQGCHRTLSHLEAIVVKYEVIDPKYSESTKSERVQDEVKMSWKMIIWTKEGGDIIKLKTTLTAHINGLTLAVGALGMSHSKSANEKITHIYDWFLANIIVENKTKKGSTPLQEKTDSNFTTRVTFTVSTQMSGMSTVLCPTATFGDVWSGRSINTLHSDALTQVEDPIQPKSFEDYATLLAQSQALLHAQQGFNTHLISSNSHETRILSAKAQPTRDSDLLTELITSITFVSSGTRFSLTNIERIQLLHYKSFDLNQTSGNTPLFLAHPDAELIIECSNHPDSETYHVLLTKDMSITTETNHISLSATTCHSLTTTLNCAVELGFSSHTFPSSGFQLQRLLHTVQHHLLRSYLQNPLVSEQILFTRPVGTVLLSDMLLAAATTSTIVEQSTGKHRIVLQNWDGSASVTLELDEQILGAGEQIAWFVKEGNDGVAIWQGAMGFGFMGGAGKGDDVLQRRLTDRFIQEGDEVVGTKEVE</sequence>
<evidence type="ECO:0000313" key="2">
    <source>
        <dbReference type="Proteomes" id="UP000799302"/>
    </source>
</evidence>
<dbReference type="EMBL" id="MU004231">
    <property type="protein sequence ID" value="KAF2673896.1"/>
    <property type="molecule type" value="Genomic_DNA"/>
</dbReference>
<keyword evidence="2" id="KW-1185">Reference proteome</keyword>
<evidence type="ECO:0000313" key="1">
    <source>
        <dbReference type="EMBL" id="KAF2673896.1"/>
    </source>
</evidence>
<name>A0A6A6UQ88_9PEZI</name>
<dbReference type="OrthoDB" id="5404564at2759"/>
<reference evidence="1" key="1">
    <citation type="journal article" date="2020" name="Stud. Mycol.">
        <title>101 Dothideomycetes genomes: a test case for predicting lifestyles and emergence of pathogens.</title>
        <authorList>
            <person name="Haridas S."/>
            <person name="Albert R."/>
            <person name="Binder M."/>
            <person name="Bloem J."/>
            <person name="Labutti K."/>
            <person name="Salamov A."/>
            <person name="Andreopoulos B."/>
            <person name="Baker S."/>
            <person name="Barry K."/>
            <person name="Bills G."/>
            <person name="Bluhm B."/>
            <person name="Cannon C."/>
            <person name="Castanera R."/>
            <person name="Culley D."/>
            <person name="Daum C."/>
            <person name="Ezra D."/>
            <person name="Gonzalez J."/>
            <person name="Henrissat B."/>
            <person name="Kuo A."/>
            <person name="Liang C."/>
            <person name="Lipzen A."/>
            <person name="Lutzoni F."/>
            <person name="Magnuson J."/>
            <person name="Mondo S."/>
            <person name="Nolan M."/>
            <person name="Ohm R."/>
            <person name="Pangilinan J."/>
            <person name="Park H.-J."/>
            <person name="Ramirez L."/>
            <person name="Alfaro M."/>
            <person name="Sun H."/>
            <person name="Tritt A."/>
            <person name="Yoshinaga Y."/>
            <person name="Zwiers L.-H."/>
            <person name="Turgeon B."/>
            <person name="Goodwin S."/>
            <person name="Spatafora J."/>
            <person name="Crous P."/>
            <person name="Grigoriev I."/>
        </authorList>
    </citation>
    <scope>NUCLEOTIDE SEQUENCE</scope>
    <source>
        <strain evidence="1">CBS 115976</strain>
    </source>
</reference>
<dbReference type="AlphaFoldDB" id="A0A6A6UQ88"/>
<dbReference type="PANTHER" id="PTHR38886:SF1">
    <property type="entry name" value="NACHT-NTPASE AND P-LOOP NTPASES N-TERMINAL DOMAIN-CONTAINING PROTEIN"/>
    <property type="match status" value="1"/>
</dbReference>
<proteinExistence type="predicted"/>
<dbReference type="Proteomes" id="UP000799302">
    <property type="component" value="Unassembled WGS sequence"/>
</dbReference>
<organism evidence="1 2">
    <name type="scientific">Microthyrium microscopicum</name>
    <dbReference type="NCBI Taxonomy" id="703497"/>
    <lineage>
        <taxon>Eukaryota</taxon>
        <taxon>Fungi</taxon>
        <taxon>Dikarya</taxon>
        <taxon>Ascomycota</taxon>
        <taxon>Pezizomycotina</taxon>
        <taxon>Dothideomycetes</taxon>
        <taxon>Dothideomycetes incertae sedis</taxon>
        <taxon>Microthyriales</taxon>
        <taxon>Microthyriaceae</taxon>
        <taxon>Microthyrium</taxon>
    </lineage>
</organism>
<evidence type="ECO:0008006" key="3">
    <source>
        <dbReference type="Google" id="ProtNLM"/>
    </source>
</evidence>
<protein>
    <recommendedName>
        <fullName evidence="3">NACHT-NTPase and P-loop NTPases N-terminal domain-containing protein</fullName>
    </recommendedName>
</protein>
<gene>
    <name evidence="1" type="ORF">BT63DRAFT_437485</name>
</gene>